<protein>
    <submittedName>
        <fullName evidence="1">Uncharacterized protein</fullName>
    </submittedName>
</protein>
<dbReference type="Ensembl" id="ENSMNET00000065776.1">
    <property type="protein sequence ID" value="ENSMNEP00000041279.1"/>
    <property type="gene ID" value="ENSMNEG00000043471.1"/>
</dbReference>
<evidence type="ECO:0000313" key="2">
    <source>
        <dbReference type="Proteomes" id="UP000233120"/>
    </source>
</evidence>
<dbReference type="Bgee" id="ENSMNEG00000043471">
    <property type="expression patterns" value="Expressed in skeletal muscle tissue and 12 other cell types or tissues"/>
</dbReference>
<evidence type="ECO:0000313" key="1">
    <source>
        <dbReference type="Ensembl" id="ENSMNEP00000041279.1"/>
    </source>
</evidence>
<reference evidence="1" key="1">
    <citation type="submission" date="2025-08" db="UniProtKB">
        <authorList>
            <consortium name="Ensembl"/>
        </authorList>
    </citation>
    <scope>IDENTIFICATION</scope>
</reference>
<sequence length="132" mass="13956">MLWISGEALPFLSGFFCRGGLWASFFGGTSSKKAELGWRLACPECPQQVAEASVWQPQPRSLCGTSSILESPVYAEILSHAAGGLEGHRCLCSGRAATMGRGLIQDPVLCSSHCGGLPMAVWLWGQVGGCPE</sequence>
<dbReference type="Proteomes" id="UP000233120">
    <property type="component" value="Unassembled WGS sequence"/>
</dbReference>
<name>A0A2K6DZD1_MACNE</name>
<reference evidence="1" key="2">
    <citation type="submission" date="2025-09" db="UniProtKB">
        <authorList>
            <consortium name="Ensembl"/>
        </authorList>
    </citation>
    <scope>IDENTIFICATION</scope>
</reference>
<dbReference type="OMA" id="LWASFFE"/>
<keyword evidence="2" id="KW-1185">Reference proteome</keyword>
<accession>A0A2K6DZD1</accession>
<organism evidence="1 2">
    <name type="scientific">Macaca nemestrina</name>
    <name type="common">Pig-tailed macaque</name>
    <dbReference type="NCBI Taxonomy" id="9545"/>
    <lineage>
        <taxon>Eukaryota</taxon>
        <taxon>Metazoa</taxon>
        <taxon>Chordata</taxon>
        <taxon>Craniata</taxon>
        <taxon>Vertebrata</taxon>
        <taxon>Euteleostomi</taxon>
        <taxon>Mammalia</taxon>
        <taxon>Eutheria</taxon>
        <taxon>Euarchontoglires</taxon>
        <taxon>Primates</taxon>
        <taxon>Haplorrhini</taxon>
        <taxon>Catarrhini</taxon>
        <taxon>Cercopithecidae</taxon>
        <taxon>Cercopithecinae</taxon>
        <taxon>Macaca</taxon>
    </lineage>
</organism>
<proteinExistence type="predicted"/>
<dbReference type="AlphaFoldDB" id="A0A2K6DZD1"/>
<dbReference type="GeneTree" id="ENSGT00910000147142"/>